<evidence type="ECO:0000256" key="6">
    <source>
        <dbReference type="ARBA" id="ARBA00023145"/>
    </source>
</evidence>
<protein>
    <submittedName>
        <fullName evidence="12">Streptogrisin C</fullName>
    </submittedName>
</protein>
<feature type="disulfide bond" evidence="9">
    <location>
        <begin position="210"/>
        <end position="226"/>
    </location>
</feature>
<dbReference type="GO" id="GO:0006508">
    <property type="term" value="P:proteolysis"/>
    <property type="evidence" value="ECO:0007669"/>
    <property type="project" value="UniProtKB-KW"/>
</dbReference>
<dbReference type="InterPro" id="IPR004236">
    <property type="entry name" value="Pept_S1_alpha_lytic"/>
</dbReference>
<dbReference type="Proteomes" id="UP000237846">
    <property type="component" value="Unassembled WGS sequence"/>
</dbReference>
<evidence type="ECO:0000256" key="2">
    <source>
        <dbReference type="ARBA" id="ARBA00022670"/>
    </source>
</evidence>
<keyword evidence="4" id="KW-0378">Hydrolase</keyword>
<keyword evidence="5" id="KW-0720">Serine protease</keyword>
<dbReference type="Gene3D" id="2.40.10.10">
    <property type="entry name" value="Trypsin-like serine proteases"/>
    <property type="match status" value="2"/>
</dbReference>
<dbReference type="InterPro" id="IPR009003">
    <property type="entry name" value="Peptidase_S1_PA"/>
</dbReference>
<dbReference type="GO" id="GO:0004252">
    <property type="term" value="F:serine-type endopeptidase activity"/>
    <property type="evidence" value="ECO:0007669"/>
    <property type="project" value="InterPro"/>
</dbReference>
<comment type="caution">
    <text evidence="12">The sequence shown here is derived from an EMBL/GenBank/DDBJ whole genome shotgun (WGS) entry which is preliminary data.</text>
</comment>
<dbReference type="AlphaFoldDB" id="A0A2T0QDK1"/>
<dbReference type="InterPro" id="IPR043504">
    <property type="entry name" value="Peptidase_S1_PA_chymotrypsin"/>
</dbReference>
<dbReference type="PRINTS" id="PR00861">
    <property type="entry name" value="ALYTICPTASE"/>
</dbReference>
<name>A0A2T0QDK1_9ACTN</name>
<dbReference type="InterPro" id="IPR001316">
    <property type="entry name" value="Pept_S1A_streptogrisin"/>
</dbReference>
<feature type="domain" description="Peptidase S1A alpha-lytic prodomain" evidence="11">
    <location>
        <begin position="122"/>
        <end position="179"/>
    </location>
</feature>
<feature type="chain" id="PRO_5038881649" evidence="10">
    <location>
        <begin position="30"/>
        <end position="380"/>
    </location>
</feature>
<gene>
    <name evidence="12" type="ORF">CLV72_101548</name>
</gene>
<evidence type="ECO:0000256" key="5">
    <source>
        <dbReference type="ARBA" id="ARBA00022825"/>
    </source>
</evidence>
<dbReference type="EMBL" id="PVZC01000001">
    <property type="protein sequence ID" value="PRY01950.1"/>
    <property type="molecule type" value="Genomic_DNA"/>
</dbReference>
<comment type="similarity">
    <text evidence="1">Belongs to the peptidase S1 family.</text>
</comment>
<keyword evidence="6" id="KW-0865">Zymogen</keyword>
<dbReference type="RefSeq" id="WP_106238546.1">
    <property type="nucleotide sequence ID" value="NZ_PVZC01000001.1"/>
</dbReference>
<feature type="active site" description="Charge relay system" evidence="8">
    <location>
        <position position="253"/>
    </location>
</feature>
<feature type="signal peptide" evidence="10">
    <location>
        <begin position="1"/>
        <end position="29"/>
    </location>
</feature>
<evidence type="ECO:0000256" key="10">
    <source>
        <dbReference type="SAM" id="SignalP"/>
    </source>
</evidence>
<evidence type="ECO:0000256" key="4">
    <source>
        <dbReference type="ARBA" id="ARBA00022801"/>
    </source>
</evidence>
<evidence type="ECO:0000313" key="13">
    <source>
        <dbReference type="Proteomes" id="UP000237846"/>
    </source>
</evidence>
<evidence type="ECO:0000256" key="7">
    <source>
        <dbReference type="ARBA" id="ARBA00023157"/>
    </source>
</evidence>
<feature type="disulfide bond" evidence="9">
    <location>
        <begin position="328"/>
        <end position="355"/>
    </location>
</feature>
<evidence type="ECO:0000256" key="3">
    <source>
        <dbReference type="ARBA" id="ARBA00022729"/>
    </source>
</evidence>
<keyword evidence="3 10" id="KW-0732">Signal</keyword>
<keyword evidence="13" id="KW-1185">Reference proteome</keyword>
<dbReference type="GO" id="GO:0005576">
    <property type="term" value="C:extracellular region"/>
    <property type="evidence" value="ECO:0007669"/>
    <property type="project" value="InterPro"/>
</dbReference>
<dbReference type="OrthoDB" id="8781117at2"/>
<proteinExistence type="inferred from homology"/>
<evidence type="ECO:0000313" key="12">
    <source>
        <dbReference type="EMBL" id="PRY01950.1"/>
    </source>
</evidence>
<dbReference type="InterPro" id="IPR035070">
    <property type="entry name" value="Streptogrisin_prodomain"/>
</dbReference>
<evidence type="ECO:0000259" key="11">
    <source>
        <dbReference type="Pfam" id="PF02983"/>
    </source>
</evidence>
<reference evidence="12 13" key="1">
    <citation type="submission" date="2018-03" db="EMBL/GenBank/DDBJ databases">
        <title>Genomic Encyclopedia of Archaeal and Bacterial Type Strains, Phase II (KMG-II): from individual species to whole genera.</title>
        <authorList>
            <person name="Goeker M."/>
        </authorList>
    </citation>
    <scope>NUCLEOTIDE SEQUENCE [LARGE SCALE GENOMIC DNA]</scope>
    <source>
        <strain evidence="12 13">DSM 45601</strain>
    </source>
</reference>
<organism evidence="12 13">
    <name type="scientific">Allonocardiopsis opalescens</name>
    <dbReference type="NCBI Taxonomy" id="1144618"/>
    <lineage>
        <taxon>Bacteria</taxon>
        <taxon>Bacillati</taxon>
        <taxon>Actinomycetota</taxon>
        <taxon>Actinomycetes</taxon>
        <taxon>Streptosporangiales</taxon>
        <taxon>Allonocardiopsis</taxon>
    </lineage>
</organism>
<evidence type="ECO:0000256" key="1">
    <source>
        <dbReference type="ARBA" id="ARBA00007664"/>
    </source>
</evidence>
<sequence length="380" mass="38398">MRRTTVVRVAGAAFAALGLAVAAALPATAGEAAAAADQGTTEVSPQVLHAMQRDLGLTPQQAIDLLAVEAEAAQTEQELRESLGTAFGGAVLEDGELTVAVTDAAQAAEVEAAGAVATVVDYSEADLDAAVADLDAEADAAPSEVTGWYVDTAANQVVVTATETGTDVERFVDAAGVPADAVTVVESAEQPRTYYDIRGGDAYYPGGSRCSVGFSVSGGFVTAGHCGGVGTSVSGFNRVAMGSVAGSRFPGADMGWVRTNSNWTPRPWVNRYNGSNVTVSGSTEAAIGASICRSGSTTGWRCGTIQARNQTVRYAQGTVNGLTRTNACAEPGDSGGSWISGSQAQGVTSGGSGNCSTGGTTFFQPLNPILSTYGLSLTRG</sequence>
<feature type="disulfide bond" evidence="9">
    <location>
        <begin position="292"/>
        <end position="302"/>
    </location>
</feature>
<keyword evidence="2" id="KW-0645">Protease</keyword>
<feature type="active site" description="Charge relay system" evidence="8">
    <location>
        <position position="334"/>
    </location>
</feature>
<dbReference type="Pfam" id="PF02983">
    <property type="entry name" value="Pro_Al_protease"/>
    <property type="match status" value="1"/>
</dbReference>
<dbReference type="CDD" id="cd21112">
    <property type="entry name" value="alphaLP-like"/>
    <property type="match status" value="1"/>
</dbReference>
<dbReference type="SUPFAM" id="SSF50494">
    <property type="entry name" value="Trypsin-like serine proteases"/>
    <property type="match status" value="1"/>
</dbReference>
<evidence type="ECO:0000256" key="8">
    <source>
        <dbReference type="PIRSR" id="PIRSR001134-1"/>
    </source>
</evidence>
<accession>A0A2T0QDK1</accession>
<evidence type="ECO:0000256" key="9">
    <source>
        <dbReference type="PIRSR" id="PIRSR001134-2"/>
    </source>
</evidence>
<feature type="active site" description="Charge relay system" evidence="8">
    <location>
        <position position="225"/>
    </location>
</feature>
<keyword evidence="7 9" id="KW-1015">Disulfide bond</keyword>
<dbReference type="Gene3D" id="3.30.300.50">
    <property type="match status" value="2"/>
</dbReference>
<dbReference type="PIRSF" id="PIRSF001134">
    <property type="entry name" value="Streptogrisin"/>
    <property type="match status" value="1"/>
</dbReference>